<sequence>MSGRVQRLVAVLYEHPLLGEGLARILLVETDAEVAVAPAGNGRVVEAVLARQPDVVIFEGSRCEPDCRRLAPKAVLIDVTSAMSTATYAPTANADLGRIILAARGGDAAPQVAGAGRPALPGR</sequence>
<gene>
    <name evidence="1" type="ORF">ACFQ4H_11155</name>
</gene>
<dbReference type="Proteomes" id="UP001597260">
    <property type="component" value="Unassembled WGS sequence"/>
</dbReference>
<protein>
    <recommendedName>
        <fullName evidence="3">Response regulatory domain-containing protein</fullName>
    </recommendedName>
</protein>
<evidence type="ECO:0008006" key="3">
    <source>
        <dbReference type="Google" id="ProtNLM"/>
    </source>
</evidence>
<organism evidence="1 2">
    <name type="scientific">Micromonospora sonneratiae</name>
    <dbReference type="NCBI Taxonomy" id="1184706"/>
    <lineage>
        <taxon>Bacteria</taxon>
        <taxon>Bacillati</taxon>
        <taxon>Actinomycetota</taxon>
        <taxon>Actinomycetes</taxon>
        <taxon>Micromonosporales</taxon>
        <taxon>Micromonosporaceae</taxon>
        <taxon>Micromonospora</taxon>
    </lineage>
</organism>
<reference evidence="2" key="1">
    <citation type="journal article" date="2019" name="Int. J. Syst. Evol. Microbiol.">
        <title>The Global Catalogue of Microorganisms (GCM) 10K type strain sequencing project: providing services to taxonomists for standard genome sequencing and annotation.</title>
        <authorList>
            <consortium name="The Broad Institute Genomics Platform"/>
            <consortium name="The Broad Institute Genome Sequencing Center for Infectious Disease"/>
            <person name="Wu L."/>
            <person name="Ma J."/>
        </authorList>
    </citation>
    <scope>NUCLEOTIDE SEQUENCE [LARGE SCALE GENOMIC DNA]</scope>
    <source>
        <strain evidence="2">JCM 31037</strain>
    </source>
</reference>
<keyword evidence="2" id="KW-1185">Reference proteome</keyword>
<dbReference type="EMBL" id="JBHTMP010000013">
    <property type="protein sequence ID" value="MFD1321644.1"/>
    <property type="molecule type" value="Genomic_DNA"/>
</dbReference>
<dbReference type="RefSeq" id="WP_377569841.1">
    <property type="nucleotide sequence ID" value="NZ_JBHTMP010000013.1"/>
</dbReference>
<evidence type="ECO:0000313" key="1">
    <source>
        <dbReference type="EMBL" id="MFD1321644.1"/>
    </source>
</evidence>
<proteinExistence type="predicted"/>
<accession>A0ABW3YEC6</accession>
<evidence type="ECO:0000313" key="2">
    <source>
        <dbReference type="Proteomes" id="UP001597260"/>
    </source>
</evidence>
<comment type="caution">
    <text evidence="1">The sequence shown here is derived from an EMBL/GenBank/DDBJ whole genome shotgun (WGS) entry which is preliminary data.</text>
</comment>
<name>A0ABW3YEC6_9ACTN</name>